<dbReference type="Gene3D" id="2.60.120.10">
    <property type="entry name" value="Jelly Rolls"/>
    <property type="match status" value="1"/>
</dbReference>
<comment type="caution">
    <text evidence="1">The sequence shown here is derived from an EMBL/GenBank/DDBJ whole genome shotgun (WGS) entry which is preliminary data.</text>
</comment>
<evidence type="ECO:0000313" key="1">
    <source>
        <dbReference type="EMBL" id="GAA3796739.1"/>
    </source>
</evidence>
<dbReference type="EMBL" id="BAAAZR010000002">
    <property type="protein sequence ID" value="GAA3796739.1"/>
    <property type="molecule type" value="Genomic_DNA"/>
</dbReference>
<keyword evidence="2" id="KW-1185">Reference proteome</keyword>
<organism evidence="1 2">
    <name type="scientific">Sphaerisporangium flaviroseum</name>
    <dbReference type="NCBI Taxonomy" id="509199"/>
    <lineage>
        <taxon>Bacteria</taxon>
        <taxon>Bacillati</taxon>
        <taxon>Actinomycetota</taxon>
        <taxon>Actinomycetes</taxon>
        <taxon>Streptosporangiales</taxon>
        <taxon>Streptosporangiaceae</taxon>
        <taxon>Sphaerisporangium</taxon>
    </lineage>
</organism>
<sequence length="224" mass="23893">MSFPGGVGVSGLRVYDWAAADGVCGGSPHMHLLCSEAYIVVEGTGSVQTLTWEGYAVTPLEPGAVVWFTPGTIHRLVNDDGRLRIVVVMQNSGLPEAGDAVFTFPPAVLADPAAYGEIAAITDAEGARRRRDVAIEGFLRLRDQGRDTLATFHRQAAAIVSGKLDAFEKRWRDGALQAAEVTGVHLQALREGNADHLRDARILTAAPEARLGMCGRLDTYLLGG</sequence>
<evidence type="ECO:0000313" key="2">
    <source>
        <dbReference type="Proteomes" id="UP001500888"/>
    </source>
</evidence>
<dbReference type="InterPro" id="IPR011051">
    <property type="entry name" value="RmlC_Cupin_sf"/>
</dbReference>
<accession>A0ABP7HLT4</accession>
<protein>
    <submittedName>
        <fullName evidence="1">Cupin domain-containing protein</fullName>
    </submittedName>
</protein>
<proteinExistence type="predicted"/>
<dbReference type="InterPro" id="IPR014710">
    <property type="entry name" value="RmlC-like_jellyroll"/>
</dbReference>
<dbReference type="Proteomes" id="UP001500888">
    <property type="component" value="Unassembled WGS sequence"/>
</dbReference>
<dbReference type="SUPFAM" id="SSF51182">
    <property type="entry name" value="RmlC-like cupins"/>
    <property type="match status" value="1"/>
</dbReference>
<name>A0ABP7HLT4_9ACTN</name>
<dbReference type="CDD" id="cd02208">
    <property type="entry name" value="cupin_RmlC-like"/>
    <property type="match status" value="1"/>
</dbReference>
<reference evidence="2" key="1">
    <citation type="journal article" date="2019" name="Int. J. Syst. Evol. Microbiol.">
        <title>The Global Catalogue of Microorganisms (GCM) 10K type strain sequencing project: providing services to taxonomists for standard genome sequencing and annotation.</title>
        <authorList>
            <consortium name="The Broad Institute Genomics Platform"/>
            <consortium name="The Broad Institute Genome Sequencing Center for Infectious Disease"/>
            <person name="Wu L."/>
            <person name="Ma J."/>
        </authorList>
    </citation>
    <scope>NUCLEOTIDE SEQUENCE [LARGE SCALE GENOMIC DNA]</scope>
    <source>
        <strain evidence="2">JCM 16908</strain>
    </source>
</reference>
<gene>
    <name evidence="1" type="ORF">GCM10022226_15130</name>
</gene>